<feature type="coiled-coil region" evidence="1">
    <location>
        <begin position="23"/>
        <end position="50"/>
    </location>
</feature>
<protein>
    <recommendedName>
        <fullName evidence="5">Endonuclease/exonuclease/phosphatase domain-containing protein</fullName>
    </recommendedName>
</protein>
<keyword evidence="1" id="KW-0175">Coiled coil</keyword>
<dbReference type="eggNOG" id="ENOG502TAFX">
    <property type="taxonomic scope" value="Eukaryota"/>
</dbReference>
<dbReference type="AlphaFoldDB" id="F4WXP6"/>
<dbReference type="InterPro" id="IPR036691">
    <property type="entry name" value="Endo/exonu/phosph_ase_sf"/>
</dbReference>
<name>F4WXP6_ACREC</name>
<sequence>MAGVSKVGKGKVDNKQHLLIKDKSKIEEVMKELKTVKKDLSENNKMVESLEDIRSLGKANSEGNDYDSEGRSVSSFGRKEDSSRVGSMIYEGDRNRRKRKGKMDQKFIKERLGVECNIAFSRINGTMIMVRVGSEKEIKGHDFVSLCETWLNEKGWDAVKDRIGELGEEDDGKDRCSKNKVIRNGGRDFVKRITKYGWHILNGRSRDNWEEKYTYVEIRDSSVIDYALVNDNICDRIVEFRIDARVNSNHMPLSLTLEEGTDMGLEENNAEEDRDEEDSVIKEEEIIVWNKETIENYNKNTKVINEEDMDKGKRNNKEEINMENRISNYLRIENMEWKRGDEIKTLFKLRCGNLEEKNKY</sequence>
<dbReference type="InParanoid" id="F4WXP6"/>
<feature type="region of interest" description="Disordered" evidence="2">
    <location>
        <begin position="56"/>
        <end position="102"/>
    </location>
</feature>
<accession>F4WXP6</accession>
<dbReference type="EMBL" id="GL888426">
    <property type="protein sequence ID" value="EGI61046.1"/>
    <property type="molecule type" value="Genomic_DNA"/>
</dbReference>
<proteinExistence type="predicted"/>
<evidence type="ECO:0000313" key="3">
    <source>
        <dbReference type="EMBL" id="EGI61046.1"/>
    </source>
</evidence>
<feature type="compositionally biased region" description="Acidic residues" evidence="2">
    <location>
        <begin position="259"/>
        <end position="277"/>
    </location>
</feature>
<evidence type="ECO:0008006" key="5">
    <source>
        <dbReference type="Google" id="ProtNLM"/>
    </source>
</evidence>
<dbReference type="SUPFAM" id="SSF56219">
    <property type="entry name" value="DNase I-like"/>
    <property type="match status" value="1"/>
</dbReference>
<gene>
    <name evidence="3" type="ORF">G5I_10736</name>
</gene>
<reference evidence="3" key="1">
    <citation type="submission" date="2011-02" db="EMBL/GenBank/DDBJ databases">
        <title>The genome of the leaf-cutting ant Acromyrmex echinatior suggests key adaptations to social evolution and fungus farming.</title>
        <authorList>
            <person name="Nygaard S."/>
            <person name="Zhang G."/>
        </authorList>
    </citation>
    <scope>NUCLEOTIDE SEQUENCE</scope>
</reference>
<dbReference type="Gene3D" id="3.60.10.10">
    <property type="entry name" value="Endonuclease/exonuclease/phosphatase"/>
    <property type="match status" value="1"/>
</dbReference>
<evidence type="ECO:0000256" key="2">
    <source>
        <dbReference type="SAM" id="MobiDB-lite"/>
    </source>
</evidence>
<evidence type="ECO:0000313" key="4">
    <source>
        <dbReference type="Proteomes" id="UP000007755"/>
    </source>
</evidence>
<keyword evidence="4" id="KW-1185">Reference proteome</keyword>
<dbReference type="Proteomes" id="UP000007755">
    <property type="component" value="Unassembled WGS sequence"/>
</dbReference>
<feature type="region of interest" description="Disordered" evidence="2">
    <location>
        <begin position="258"/>
        <end position="277"/>
    </location>
</feature>
<evidence type="ECO:0000256" key="1">
    <source>
        <dbReference type="SAM" id="Coils"/>
    </source>
</evidence>
<organism evidence="4">
    <name type="scientific">Acromyrmex echinatior</name>
    <name type="common">Panamanian leafcutter ant</name>
    <name type="synonym">Acromyrmex octospinosus echinatior</name>
    <dbReference type="NCBI Taxonomy" id="103372"/>
    <lineage>
        <taxon>Eukaryota</taxon>
        <taxon>Metazoa</taxon>
        <taxon>Ecdysozoa</taxon>
        <taxon>Arthropoda</taxon>
        <taxon>Hexapoda</taxon>
        <taxon>Insecta</taxon>
        <taxon>Pterygota</taxon>
        <taxon>Neoptera</taxon>
        <taxon>Endopterygota</taxon>
        <taxon>Hymenoptera</taxon>
        <taxon>Apocrita</taxon>
        <taxon>Aculeata</taxon>
        <taxon>Formicoidea</taxon>
        <taxon>Formicidae</taxon>
        <taxon>Myrmicinae</taxon>
        <taxon>Acromyrmex</taxon>
    </lineage>
</organism>
<dbReference type="STRING" id="103372.F4WXP6"/>